<feature type="region of interest" description="Disordered" evidence="1">
    <location>
        <begin position="1"/>
        <end position="92"/>
    </location>
</feature>
<accession>A0A2Z4Q7R9</accession>
<dbReference type="KEGG" id="vg:54993445"/>
<dbReference type="EMBL" id="MH271312">
    <property type="protein sequence ID" value="AWY06034.1"/>
    <property type="molecule type" value="Genomic_DNA"/>
</dbReference>
<evidence type="ECO:0000256" key="1">
    <source>
        <dbReference type="SAM" id="MobiDB-lite"/>
    </source>
</evidence>
<organism evidence="2 3">
    <name type="scientific">Microbacterium phage RobsFeet</name>
    <dbReference type="NCBI Taxonomy" id="2201442"/>
    <lineage>
        <taxon>Viruses</taxon>
        <taxon>Duplodnaviria</taxon>
        <taxon>Heunggongvirae</taxon>
        <taxon>Uroviricota</taxon>
        <taxon>Caudoviricetes</taxon>
        <taxon>Hodgkinviridae</taxon>
        <taxon>Metamorphoovirus</taxon>
        <taxon>Metamorphoovirus robsfeet</taxon>
    </lineage>
</organism>
<keyword evidence="3" id="KW-1185">Reference proteome</keyword>
<dbReference type="GeneID" id="54993445"/>
<dbReference type="Proteomes" id="UP000251296">
    <property type="component" value="Segment"/>
</dbReference>
<proteinExistence type="predicted"/>
<dbReference type="RefSeq" id="YP_009802890.1">
    <property type="nucleotide sequence ID" value="NC_047989.1"/>
</dbReference>
<protein>
    <submittedName>
        <fullName evidence="2">Uncharacterized protein</fullName>
    </submittedName>
</protein>
<feature type="compositionally biased region" description="Polar residues" evidence="1">
    <location>
        <begin position="47"/>
        <end position="64"/>
    </location>
</feature>
<sequence>MIMGCACNKQRTNGLAAKRTESTADAKARETREAQSNQRASGIPSPSAGTRSTPVMHGRTQSFALESGGRTASFGSRLERDAAAARTGGRPV</sequence>
<evidence type="ECO:0000313" key="2">
    <source>
        <dbReference type="EMBL" id="AWY06034.1"/>
    </source>
</evidence>
<gene>
    <name evidence="2" type="primary">27</name>
    <name evidence="2" type="ORF">SEA_ROBSFEET_27</name>
</gene>
<evidence type="ECO:0000313" key="3">
    <source>
        <dbReference type="Proteomes" id="UP000251296"/>
    </source>
</evidence>
<reference evidence="2 3" key="1">
    <citation type="submission" date="2018-04" db="EMBL/GenBank/DDBJ databases">
        <authorList>
            <person name="Harrington T."/>
            <person name="Washburn E."/>
            <person name="Bricker J."/>
            <person name="McKinney A."/>
            <person name="Betsko A.J."/>
            <person name="Garlena R.A."/>
            <person name="Russell D.A."/>
            <person name="Pope W.A."/>
            <person name="Jacobs-Sera D."/>
            <person name="Hatfull G.F."/>
        </authorList>
    </citation>
    <scope>NUCLEOTIDE SEQUENCE [LARGE SCALE GENOMIC DNA]</scope>
</reference>
<feature type="compositionally biased region" description="Basic and acidic residues" evidence="1">
    <location>
        <begin position="18"/>
        <end position="33"/>
    </location>
</feature>
<name>A0A2Z4Q7R9_9CAUD</name>